<accession>A0A5B7HAJ3</accession>
<proteinExistence type="predicted"/>
<dbReference type="Proteomes" id="UP000324222">
    <property type="component" value="Unassembled WGS sequence"/>
</dbReference>
<reference evidence="1 2" key="1">
    <citation type="submission" date="2019-05" db="EMBL/GenBank/DDBJ databases">
        <title>Another draft genome of Portunus trituberculatus and its Hox gene families provides insights of decapod evolution.</title>
        <authorList>
            <person name="Jeong J.-H."/>
            <person name="Song I."/>
            <person name="Kim S."/>
            <person name="Choi T."/>
            <person name="Kim D."/>
            <person name="Ryu S."/>
            <person name="Kim W."/>
        </authorList>
    </citation>
    <scope>NUCLEOTIDE SEQUENCE [LARGE SCALE GENOMIC DNA]</scope>
    <source>
        <tissue evidence="1">Muscle</tissue>
    </source>
</reference>
<sequence length="64" mass="7067">MGHSIWEGSLQEDLCYSRMQKGHDMNEIRGSLAVSSCPDDIVLCYDWEMTGQCTCVEPVSIGPG</sequence>
<evidence type="ECO:0000313" key="2">
    <source>
        <dbReference type="Proteomes" id="UP000324222"/>
    </source>
</evidence>
<dbReference type="EMBL" id="VSRR010024598">
    <property type="protein sequence ID" value="MPC66307.1"/>
    <property type="molecule type" value="Genomic_DNA"/>
</dbReference>
<evidence type="ECO:0000313" key="1">
    <source>
        <dbReference type="EMBL" id="MPC66307.1"/>
    </source>
</evidence>
<name>A0A5B7HAJ3_PORTR</name>
<gene>
    <name evidence="1" type="ORF">E2C01_060454</name>
</gene>
<protein>
    <submittedName>
        <fullName evidence="1">Uncharacterized protein</fullName>
    </submittedName>
</protein>
<organism evidence="1 2">
    <name type="scientific">Portunus trituberculatus</name>
    <name type="common">Swimming crab</name>
    <name type="synonym">Neptunus trituberculatus</name>
    <dbReference type="NCBI Taxonomy" id="210409"/>
    <lineage>
        <taxon>Eukaryota</taxon>
        <taxon>Metazoa</taxon>
        <taxon>Ecdysozoa</taxon>
        <taxon>Arthropoda</taxon>
        <taxon>Crustacea</taxon>
        <taxon>Multicrustacea</taxon>
        <taxon>Malacostraca</taxon>
        <taxon>Eumalacostraca</taxon>
        <taxon>Eucarida</taxon>
        <taxon>Decapoda</taxon>
        <taxon>Pleocyemata</taxon>
        <taxon>Brachyura</taxon>
        <taxon>Eubrachyura</taxon>
        <taxon>Portunoidea</taxon>
        <taxon>Portunidae</taxon>
        <taxon>Portuninae</taxon>
        <taxon>Portunus</taxon>
    </lineage>
</organism>
<comment type="caution">
    <text evidence="1">The sequence shown here is derived from an EMBL/GenBank/DDBJ whole genome shotgun (WGS) entry which is preliminary data.</text>
</comment>
<keyword evidence="2" id="KW-1185">Reference proteome</keyword>
<dbReference type="AlphaFoldDB" id="A0A5B7HAJ3"/>